<dbReference type="GO" id="GO:0016702">
    <property type="term" value="F:oxidoreductase activity, acting on single donors with incorporation of molecular oxygen, incorporation of two atoms of oxygen"/>
    <property type="evidence" value="ECO:0007669"/>
    <property type="project" value="TreeGrafter"/>
</dbReference>
<dbReference type="Gene3D" id="1.10.640.10">
    <property type="entry name" value="Haem peroxidase domain superfamily, animal type"/>
    <property type="match status" value="2"/>
</dbReference>
<dbReference type="GO" id="GO:0004601">
    <property type="term" value="F:peroxidase activity"/>
    <property type="evidence" value="ECO:0007669"/>
    <property type="project" value="InterPro"/>
</dbReference>
<sequence>MEDEELYRHARLVTSAVIAKVHTIDWTLELLKTGTLRAGMRANWVDVVDLIGRKGEESLSTIGFTRQMVSMGHQSCGALELWNYPCWMRDLVPQSPDEIERPNHIDLRALEGK</sequence>
<dbReference type="EMBL" id="OOIL02000001">
    <property type="protein sequence ID" value="VFQ58515.1"/>
    <property type="molecule type" value="Genomic_DNA"/>
</dbReference>
<dbReference type="PANTHER" id="PTHR11903">
    <property type="entry name" value="PROSTAGLANDIN G/H SYNTHASE"/>
    <property type="match status" value="1"/>
</dbReference>
<keyword evidence="2" id="KW-1185">Reference proteome</keyword>
<name>A0A484K275_9ASTE</name>
<dbReference type="OrthoDB" id="1214249at2759"/>
<accession>A0A484K275</accession>
<dbReference type="InterPro" id="IPR037120">
    <property type="entry name" value="Haem_peroxidase_sf_animal"/>
</dbReference>
<evidence type="ECO:0000313" key="2">
    <source>
        <dbReference type="Proteomes" id="UP000595140"/>
    </source>
</evidence>
<gene>
    <name evidence="1" type="ORF">CCAM_LOCUS291</name>
</gene>
<proteinExistence type="predicted"/>
<reference evidence="1 2" key="1">
    <citation type="submission" date="2018-04" db="EMBL/GenBank/DDBJ databases">
        <authorList>
            <person name="Vogel A."/>
        </authorList>
    </citation>
    <scope>NUCLEOTIDE SEQUENCE [LARGE SCALE GENOMIC DNA]</scope>
</reference>
<protein>
    <submittedName>
        <fullName evidence="1">Uncharacterized protein</fullName>
    </submittedName>
</protein>
<dbReference type="AlphaFoldDB" id="A0A484K275"/>
<dbReference type="InterPro" id="IPR010255">
    <property type="entry name" value="Haem_peroxidase_sf"/>
</dbReference>
<dbReference type="GO" id="GO:0020037">
    <property type="term" value="F:heme binding"/>
    <property type="evidence" value="ECO:0007669"/>
    <property type="project" value="InterPro"/>
</dbReference>
<organism evidence="1 2">
    <name type="scientific">Cuscuta campestris</name>
    <dbReference type="NCBI Taxonomy" id="132261"/>
    <lineage>
        <taxon>Eukaryota</taxon>
        <taxon>Viridiplantae</taxon>
        <taxon>Streptophyta</taxon>
        <taxon>Embryophyta</taxon>
        <taxon>Tracheophyta</taxon>
        <taxon>Spermatophyta</taxon>
        <taxon>Magnoliopsida</taxon>
        <taxon>eudicotyledons</taxon>
        <taxon>Gunneridae</taxon>
        <taxon>Pentapetalae</taxon>
        <taxon>asterids</taxon>
        <taxon>lamiids</taxon>
        <taxon>Solanales</taxon>
        <taxon>Convolvulaceae</taxon>
        <taxon>Cuscuteae</taxon>
        <taxon>Cuscuta</taxon>
        <taxon>Cuscuta subgen. Grammica</taxon>
        <taxon>Cuscuta sect. Cleistogrammica</taxon>
    </lineage>
</organism>
<dbReference type="InterPro" id="IPR050783">
    <property type="entry name" value="Oxylipin_biosynth_metab"/>
</dbReference>
<dbReference type="SUPFAM" id="SSF48113">
    <property type="entry name" value="Heme-dependent peroxidases"/>
    <property type="match status" value="1"/>
</dbReference>
<dbReference type="PANTHER" id="PTHR11903:SF11">
    <property type="entry name" value="ALPHA-DIOXYGENASE 1"/>
    <property type="match status" value="1"/>
</dbReference>
<evidence type="ECO:0000313" key="1">
    <source>
        <dbReference type="EMBL" id="VFQ58515.1"/>
    </source>
</evidence>
<dbReference type="Proteomes" id="UP000595140">
    <property type="component" value="Unassembled WGS sequence"/>
</dbReference>
<dbReference type="GO" id="GO:0006979">
    <property type="term" value="P:response to oxidative stress"/>
    <property type="evidence" value="ECO:0007669"/>
    <property type="project" value="InterPro"/>
</dbReference>